<dbReference type="GO" id="GO:0030032">
    <property type="term" value="P:lamellipodium assembly"/>
    <property type="evidence" value="ECO:0007669"/>
    <property type="project" value="TreeGrafter"/>
</dbReference>
<dbReference type="AlphaFoldDB" id="A0A9Q1D6D1"/>
<feature type="compositionally biased region" description="Basic and acidic residues" evidence="5">
    <location>
        <begin position="162"/>
        <end position="172"/>
    </location>
</feature>
<feature type="region of interest" description="Disordered" evidence="5">
    <location>
        <begin position="216"/>
        <end position="247"/>
    </location>
</feature>
<accession>A0A9Q1D6D1</accession>
<dbReference type="InterPro" id="IPR032402">
    <property type="entry name" value="AbLIM_anchor"/>
</dbReference>
<dbReference type="FunFam" id="1.10.950.10:FF:000001">
    <property type="entry name" value="actin-binding LIM protein 1 isoform X2"/>
    <property type="match status" value="1"/>
</dbReference>
<dbReference type="Pfam" id="PF02209">
    <property type="entry name" value="VHP"/>
    <property type="match status" value="1"/>
</dbReference>
<evidence type="ECO:0000313" key="8">
    <source>
        <dbReference type="Proteomes" id="UP001152803"/>
    </source>
</evidence>
<evidence type="ECO:0000256" key="2">
    <source>
        <dbReference type="ARBA" id="ARBA00022490"/>
    </source>
</evidence>
<dbReference type="PANTHER" id="PTHR24213:SF17">
    <property type="entry name" value="DEMATIN"/>
    <property type="match status" value="1"/>
</dbReference>
<keyword evidence="8" id="KW-1185">Reference proteome</keyword>
<feature type="compositionally biased region" description="Low complexity" evidence="5">
    <location>
        <begin position="287"/>
        <end position="296"/>
    </location>
</feature>
<dbReference type="SUPFAM" id="SSF47050">
    <property type="entry name" value="VHP, Villin headpiece domain"/>
    <property type="match status" value="1"/>
</dbReference>
<proteinExistence type="predicted"/>
<dbReference type="Gene3D" id="1.10.950.10">
    <property type="entry name" value="Villin headpiece domain"/>
    <property type="match status" value="1"/>
</dbReference>
<protein>
    <recommendedName>
        <fullName evidence="6">HP domain-containing protein</fullName>
    </recommendedName>
</protein>
<keyword evidence="3" id="KW-0597">Phosphoprotein</keyword>
<feature type="region of interest" description="Disordered" evidence="5">
    <location>
        <begin position="105"/>
        <end position="172"/>
    </location>
</feature>
<evidence type="ECO:0000259" key="6">
    <source>
        <dbReference type="PROSITE" id="PS51089"/>
    </source>
</evidence>
<evidence type="ECO:0000256" key="3">
    <source>
        <dbReference type="ARBA" id="ARBA00022553"/>
    </source>
</evidence>
<keyword evidence="2" id="KW-0963">Cytoplasm</keyword>
<dbReference type="SMART" id="SM00153">
    <property type="entry name" value="VHP"/>
    <property type="match status" value="1"/>
</dbReference>
<reference evidence="7" key="1">
    <citation type="journal article" date="2023" name="Science">
        <title>Genome structures resolve the early diversification of teleost fishes.</title>
        <authorList>
            <person name="Parey E."/>
            <person name="Louis A."/>
            <person name="Montfort J."/>
            <person name="Bouchez O."/>
            <person name="Roques C."/>
            <person name="Iampietro C."/>
            <person name="Lluch J."/>
            <person name="Castinel A."/>
            <person name="Donnadieu C."/>
            <person name="Desvignes T."/>
            <person name="Floi Bucao C."/>
            <person name="Jouanno E."/>
            <person name="Wen M."/>
            <person name="Mejri S."/>
            <person name="Dirks R."/>
            <person name="Jansen H."/>
            <person name="Henkel C."/>
            <person name="Chen W.J."/>
            <person name="Zahm M."/>
            <person name="Cabau C."/>
            <person name="Klopp C."/>
            <person name="Thompson A.W."/>
            <person name="Robinson-Rechavi M."/>
            <person name="Braasch I."/>
            <person name="Lecointre G."/>
            <person name="Bobe J."/>
            <person name="Postlethwait J.H."/>
            <person name="Berthelot C."/>
            <person name="Roest Crollius H."/>
            <person name="Guiguen Y."/>
        </authorList>
    </citation>
    <scope>NUCLEOTIDE SEQUENCE</scope>
    <source>
        <strain evidence="7">Concon-B</strain>
    </source>
</reference>
<feature type="region of interest" description="Disordered" evidence="5">
    <location>
        <begin position="1"/>
        <end position="26"/>
    </location>
</feature>
<feature type="domain" description="HP" evidence="6">
    <location>
        <begin position="345"/>
        <end position="413"/>
    </location>
</feature>
<dbReference type="Proteomes" id="UP001152803">
    <property type="component" value="Unassembled WGS sequence"/>
</dbReference>
<evidence type="ECO:0000256" key="5">
    <source>
        <dbReference type="SAM" id="MobiDB-lite"/>
    </source>
</evidence>
<dbReference type="PANTHER" id="PTHR24213">
    <property type="entry name" value="ACTIN-BINDING LIM PROTEIN"/>
    <property type="match status" value="1"/>
</dbReference>
<gene>
    <name evidence="7" type="ORF">COCON_G00163110</name>
</gene>
<comment type="subcellular location">
    <subcellularLocation>
        <location evidence="1">Cytoplasm</location>
    </subcellularLocation>
</comment>
<feature type="compositionally biased region" description="Low complexity" evidence="5">
    <location>
        <begin position="8"/>
        <end position="26"/>
    </location>
</feature>
<dbReference type="InterPro" id="IPR036886">
    <property type="entry name" value="Villin_headpiece_dom_sf"/>
</dbReference>
<organism evidence="7 8">
    <name type="scientific">Conger conger</name>
    <name type="common">Conger eel</name>
    <name type="synonym">Muraena conger</name>
    <dbReference type="NCBI Taxonomy" id="82655"/>
    <lineage>
        <taxon>Eukaryota</taxon>
        <taxon>Metazoa</taxon>
        <taxon>Chordata</taxon>
        <taxon>Craniata</taxon>
        <taxon>Vertebrata</taxon>
        <taxon>Euteleostomi</taxon>
        <taxon>Actinopterygii</taxon>
        <taxon>Neopterygii</taxon>
        <taxon>Teleostei</taxon>
        <taxon>Anguilliformes</taxon>
        <taxon>Congridae</taxon>
        <taxon>Conger</taxon>
    </lineage>
</organism>
<sequence>MEKEVGAAPGTGSRPSSRGPSAPGSPAITIVTKLEKKVIGYKDLAAIPKDKAILEVERPDWMIYEPHFNFSSLDRTELSRSREVRRFYNRNPAYYCTDLSIITSPHSISPPPSPGSSGRELKDLPEESDSPPARKISATAGPVHHFHRPDNGTNIYRKPPIYKHDASESGAKHRGDLIIKSSKFPAAQPPDPNQLSKIETEYWPCPPSLATMEIERKQRQRKGEEGAEGEEYDDGDLTEEARRSQEQQLNKIQSNLGKLIMKEEMEKPVPFRRKTRSLPDRTHMHMGSSSNGSKSSTLPACSRSGLTRLQSAEFPTTGSEITRPGIQNGEMQTGRMDRGNSLPSILEQKIYPYEALIVTHKGRSKLPPGVDRTRLERHLEPEVFQQLFGMSIVEFDRLSLWKRNNLKKKVSLF</sequence>
<dbReference type="GO" id="GO:0005737">
    <property type="term" value="C:cytoplasm"/>
    <property type="evidence" value="ECO:0007669"/>
    <property type="project" value="UniProtKB-SubCell"/>
</dbReference>
<dbReference type="EMBL" id="JAFJMO010000012">
    <property type="protein sequence ID" value="KAJ8260588.1"/>
    <property type="molecule type" value="Genomic_DNA"/>
</dbReference>
<dbReference type="GO" id="GO:0051015">
    <property type="term" value="F:actin filament binding"/>
    <property type="evidence" value="ECO:0007669"/>
    <property type="project" value="TreeGrafter"/>
</dbReference>
<feature type="compositionally biased region" description="Polar residues" evidence="5">
    <location>
        <begin position="304"/>
        <end position="320"/>
    </location>
</feature>
<dbReference type="GO" id="GO:0015629">
    <property type="term" value="C:actin cytoskeleton"/>
    <property type="evidence" value="ECO:0007669"/>
    <property type="project" value="TreeGrafter"/>
</dbReference>
<dbReference type="GO" id="GO:0005886">
    <property type="term" value="C:plasma membrane"/>
    <property type="evidence" value="ECO:0007669"/>
    <property type="project" value="TreeGrafter"/>
</dbReference>
<dbReference type="InterPro" id="IPR003128">
    <property type="entry name" value="Villin_headpiece"/>
</dbReference>
<dbReference type="PROSITE" id="PS51089">
    <property type="entry name" value="HP"/>
    <property type="match status" value="1"/>
</dbReference>
<dbReference type="InterPro" id="IPR051618">
    <property type="entry name" value="Actin-binding_LIM"/>
</dbReference>
<keyword evidence="4" id="KW-0677">Repeat</keyword>
<evidence type="ECO:0000256" key="1">
    <source>
        <dbReference type="ARBA" id="ARBA00004496"/>
    </source>
</evidence>
<evidence type="ECO:0000313" key="7">
    <source>
        <dbReference type="EMBL" id="KAJ8260588.1"/>
    </source>
</evidence>
<dbReference type="Pfam" id="PF16182">
    <property type="entry name" value="AbLIM_anchor"/>
    <property type="match status" value="1"/>
</dbReference>
<dbReference type="OrthoDB" id="1746725at2759"/>
<feature type="compositionally biased region" description="Basic and acidic residues" evidence="5">
    <location>
        <begin position="216"/>
        <end position="225"/>
    </location>
</feature>
<evidence type="ECO:0000256" key="4">
    <source>
        <dbReference type="ARBA" id="ARBA00022737"/>
    </source>
</evidence>
<comment type="caution">
    <text evidence="7">The sequence shown here is derived from an EMBL/GenBank/DDBJ whole genome shotgun (WGS) entry which is preliminary data.</text>
</comment>
<feature type="region of interest" description="Disordered" evidence="5">
    <location>
        <begin position="273"/>
        <end position="334"/>
    </location>
</feature>
<dbReference type="GO" id="GO:0051017">
    <property type="term" value="P:actin filament bundle assembly"/>
    <property type="evidence" value="ECO:0007669"/>
    <property type="project" value="TreeGrafter"/>
</dbReference>
<name>A0A9Q1D6D1_CONCO</name>
<feature type="compositionally biased region" description="Acidic residues" evidence="5">
    <location>
        <begin position="226"/>
        <end position="238"/>
    </location>
</feature>